<organism evidence="1 2">
    <name type="scientific">Nannocystis radixulma</name>
    <dbReference type="NCBI Taxonomy" id="2995305"/>
    <lineage>
        <taxon>Bacteria</taxon>
        <taxon>Pseudomonadati</taxon>
        <taxon>Myxococcota</taxon>
        <taxon>Polyangia</taxon>
        <taxon>Nannocystales</taxon>
        <taxon>Nannocystaceae</taxon>
        <taxon>Nannocystis</taxon>
    </lineage>
</organism>
<keyword evidence="2" id="KW-1185">Reference proteome</keyword>
<dbReference type="EMBL" id="JAQNDN010000024">
    <property type="protein sequence ID" value="MDC0674173.1"/>
    <property type="molecule type" value="Genomic_DNA"/>
</dbReference>
<dbReference type="Proteomes" id="UP001217838">
    <property type="component" value="Unassembled WGS sequence"/>
</dbReference>
<name>A0ABT5BJ64_9BACT</name>
<comment type="caution">
    <text evidence="1">The sequence shown here is derived from an EMBL/GenBank/DDBJ whole genome shotgun (WGS) entry which is preliminary data.</text>
</comment>
<accession>A0ABT5BJ64</accession>
<sequence>MLTAPGSPYLAEQAAFFKKYIHVSSSEEKSNWIFLSPYATAKYYLDPNRPQSGGKRAKITPKRFRLTAEPPEFEWD</sequence>
<proteinExistence type="predicted"/>
<dbReference type="RefSeq" id="WP_272008192.1">
    <property type="nucleotide sequence ID" value="NZ_JAQNDN010000024.1"/>
</dbReference>
<reference evidence="1 2" key="1">
    <citation type="submission" date="2022-11" db="EMBL/GenBank/DDBJ databases">
        <title>Minimal conservation of predation-associated metabolite biosynthetic gene clusters underscores biosynthetic potential of Myxococcota including descriptions for ten novel species: Archangium lansinium sp. nov., Myxococcus landrumus sp. nov., Nannocystis bai.</title>
        <authorList>
            <person name="Ahearne A."/>
            <person name="Stevens C."/>
            <person name="Dowd S."/>
        </authorList>
    </citation>
    <scope>NUCLEOTIDE SEQUENCE [LARGE SCALE GENOMIC DNA]</scope>
    <source>
        <strain evidence="1 2">NCELM</strain>
    </source>
</reference>
<gene>
    <name evidence="1" type="ORF">POL58_40880</name>
</gene>
<evidence type="ECO:0000313" key="2">
    <source>
        <dbReference type="Proteomes" id="UP001217838"/>
    </source>
</evidence>
<protein>
    <submittedName>
        <fullName evidence="1">Uncharacterized protein</fullName>
    </submittedName>
</protein>
<evidence type="ECO:0000313" key="1">
    <source>
        <dbReference type="EMBL" id="MDC0674173.1"/>
    </source>
</evidence>